<evidence type="ECO:0000313" key="3">
    <source>
        <dbReference type="EMBL" id="MBD3849406.1"/>
    </source>
</evidence>
<dbReference type="EMBL" id="JACXWY010000037">
    <property type="protein sequence ID" value="MBD3849406.1"/>
    <property type="molecule type" value="Genomic_DNA"/>
</dbReference>
<dbReference type="RefSeq" id="WP_191125998.1">
    <property type="nucleotide sequence ID" value="NZ_JACXWY010000037.1"/>
</dbReference>
<accession>A0A927EFZ6</accession>
<feature type="domain" description="Tyr recombinase" evidence="2">
    <location>
        <begin position="97"/>
        <end position="284"/>
    </location>
</feature>
<organism evidence="3 4">
    <name type="scientific">Bosea spartocytisi</name>
    <dbReference type="NCBI Taxonomy" id="2773451"/>
    <lineage>
        <taxon>Bacteria</taxon>
        <taxon>Pseudomonadati</taxon>
        <taxon>Pseudomonadota</taxon>
        <taxon>Alphaproteobacteria</taxon>
        <taxon>Hyphomicrobiales</taxon>
        <taxon>Boseaceae</taxon>
        <taxon>Bosea</taxon>
    </lineage>
</organism>
<dbReference type="CDD" id="cd00397">
    <property type="entry name" value="DNA_BRE_C"/>
    <property type="match status" value="1"/>
</dbReference>
<dbReference type="Proteomes" id="UP000619295">
    <property type="component" value="Unassembled WGS sequence"/>
</dbReference>
<evidence type="ECO:0000259" key="2">
    <source>
        <dbReference type="PROSITE" id="PS51898"/>
    </source>
</evidence>
<dbReference type="InterPro" id="IPR011010">
    <property type="entry name" value="DNA_brk_join_enz"/>
</dbReference>
<dbReference type="GO" id="GO:0003677">
    <property type="term" value="F:DNA binding"/>
    <property type="evidence" value="ECO:0007669"/>
    <property type="project" value="InterPro"/>
</dbReference>
<dbReference type="GO" id="GO:0015074">
    <property type="term" value="P:DNA integration"/>
    <property type="evidence" value="ECO:0007669"/>
    <property type="project" value="InterPro"/>
</dbReference>
<name>A0A927EFZ6_9HYPH</name>
<dbReference type="Gene3D" id="1.10.443.10">
    <property type="entry name" value="Intergrase catalytic core"/>
    <property type="match status" value="1"/>
</dbReference>
<reference evidence="3" key="1">
    <citation type="submission" date="2020-09" db="EMBL/GenBank/DDBJ databases">
        <title>Bosea spartocytisi sp. nov. a root nodule endophyte of Spartocytisus supranubius in the high mountain ecosystem fo the Teide National Park (Canary Islands, Spain).</title>
        <authorList>
            <person name="Pulido-Suarez L."/>
            <person name="Peix A."/>
            <person name="Igual J.M."/>
            <person name="Socas-Perez N."/>
            <person name="Velazquez E."/>
            <person name="Flores-Felix J.D."/>
            <person name="Leon-Barrios M."/>
        </authorList>
    </citation>
    <scope>NUCLEOTIDE SEQUENCE</scope>
    <source>
        <strain evidence="3">SSUT16</strain>
    </source>
</reference>
<sequence>MIDIETTYPARDKQLRAAAAIELGCSVVSHADYVNWLIDVRRLLLAASSWRQYRCAAAYVLEKGGTSETLAFARRLRAAKPISSYERKALPRRTSALKSKGLPQNDIDTLLAKIDASRSDHRNALRAYVQATLLTGLRPCEWPSVTLKLQDGTLILIVTNAKANDLRAHSLERTLLFDRLPRKFAERLSEWLTIVAAAGDDYPKLIKALGDALRSITRKSFPRRKRWPTLYTMRHIFAARAKEHYADRPSGLAIVAALLGHSSDATATHHYAKRRAGGGLPIPRANPNEVSLVRAVFKKKFDAFVELERGVASNSVGSPR</sequence>
<evidence type="ECO:0000313" key="4">
    <source>
        <dbReference type="Proteomes" id="UP000619295"/>
    </source>
</evidence>
<proteinExistence type="predicted"/>
<keyword evidence="1" id="KW-0233">DNA recombination</keyword>
<keyword evidence="4" id="KW-1185">Reference proteome</keyword>
<gene>
    <name evidence="3" type="ORF">IED13_27215</name>
</gene>
<comment type="caution">
    <text evidence="3">The sequence shown here is derived from an EMBL/GenBank/DDBJ whole genome shotgun (WGS) entry which is preliminary data.</text>
</comment>
<dbReference type="InterPro" id="IPR013762">
    <property type="entry name" value="Integrase-like_cat_sf"/>
</dbReference>
<protein>
    <submittedName>
        <fullName evidence="3">Site-specific integrase</fullName>
    </submittedName>
</protein>
<dbReference type="PROSITE" id="PS51898">
    <property type="entry name" value="TYR_RECOMBINASE"/>
    <property type="match status" value="1"/>
</dbReference>
<dbReference type="AlphaFoldDB" id="A0A927EFZ6"/>
<dbReference type="InterPro" id="IPR002104">
    <property type="entry name" value="Integrase_catalytic"/>
</dbReference>
<dbReference type="SUPFAM" id="SSF56349">
    <property type="entry name" value="DNA breaking-rejoining enzymes"/>
    <property type="match status" value="1"/>
</dbReference>
<evidence type="ECO:0000256" key="1">
    <source>
        <dbReference type="ARBA" id="ARBA00023172"/>
    </source>
</evidence>
<dbReference type="GO" id="GO:0006310">
    <property type="term" value="P:DNA recombination"/>
    <property type="evidence" value="ECO:0007669"/>
    <property type="project" value="UniProtKB-KW"/>
</dbReference>